<comment type="caution">
    <text evidence="3">The sequence shown here is derived from an EMBL/GenBank/DDBJ whole genome shotgun (WGS) entry which is preliminary data.</text>
</comment>
<keyword evidence="1" id="KW-0560">Oxidoreductase</keyword>
<dbReference type="OMA" id="EEKCRYA"/>
<name>A0A8T2S5C2_CERRI</name>
<dbReference type="PANTHER" id="PTHR43205">
    <property type="entry name" value="PROSTAGLANDIN REDUCTASE"/>
    <property type="match status" value="1"/>
</dbReference>
<dbReference type="Pfam" id="PF00107">
    <property type="entry name" value="ADH_zinc_N"/>
    <property type="match status" value="1"/>
</dbReference>
<dbReference type="InterPro" id="IPR013149">
    <property type="entry name" value="ADH-like_C"/>
</dbReference>
<evidence type="ECO:0000256" key="1">
    <source>
        <dbReference type="ARBA" id="ARBA00023002"/>
    </source>
</evidence>
<evidence type="ECO:0000259" key="2">
    <source>
        <dbReference type="SMART" id="SM00829"/>
    </source>
</evidence>
<accession>A0A8T2S5C2</accession>
<dbReference type="Pfam" id="PF16884">
    <property type="entry name" value="ADH_N_2"/>
    <property type="match status" value="1"/>
</dbReference>
<dbReference type="EMBL" id="CM035427">
    <property type="protein sequence ID" value="KAH7306421.1"/>
    <property type="molecule type" value="Genomic_DNA"/>
</dbReference>
<dbReference type="PANTHER" id="PTHR43205:SF7">
    <property type="entry name" value="PROSTAGLANDIN REDUCTASE 1"/>
    <property type="match status" value="1"/>
</dbReference>
<dbReference type="SUPFAM" id="SSF51735">
    <property type="entry name" value="NAD(P)-binding Rossmann-fold domains"/>
    <property type="match status" value="1"/>
</dbReference>
<dbReference type="FunFam" id="3.40.50.720:FF:000121">
    <property type="entry name" value="Prostaglandin reductase 2"/>
    <property type="match status" value="1"/>
</dbReference>
<dbReference type="SUPFAM" id="SSF50129">
    <property type="entry name" value="GroES-like"/>
    <property type="match status" value="1"/>
</dbReference>
<evidence type="ECO:0000313" key="3">
    <source>
        <dbReference type="EMBL" id="KAH7306421.1"/>
    </source>
</evidence>
<dbReference type="SMART" id="SM00829">
    <property type="entry name" value="PKS_ER"/>
    <property type="match status" value="1"/>
</dbReference>
<gene>
    <name evidence="3" type="ORF">KP509_22G010700</name>
</gene>
<dbReference type="InterPro" id="IPR045010">
    <property type="entry name" value="MDR_fam"/>
</dbReference>
<dbReference type="Gene3D" id="3.40.50.720">
    <property type="entry name" value="NAD(P)-binding Rossmann-like Domain"/>
    <property type="match status" value="1"/>
</dbReference>
<dbReference type="Proteomes" id="UP000825935">
    <property type="component" value="Chromosome 22"/>
</dbReference>
<dbReference type="InterPro" id="IPR011032">
    <property type="entry name" value="GroES-like_sf"/>
</dbReference>
<proteinExistence type="predicted"/>
<evidence type="ECO:0000313" key="4">
    <source>
        <dbReference type="Proteomes" id="UP000825935"/>
    </source>
</evidence>
<keyword evidence="4" id="KW-1185">Reference proteome</keyword>
<dbReference type="InterPro" id="IPR041694">
    <property type="entry name" value="ADH_N_2"/>
</dbReference>
<dbReference type="GO" id="GO:0016628">
    <property type="term" value="F:oxidoreductase activity, acting on the CH-CH group of donors, NAD or NADP as acceptor"/>
    <property type="evidence" value="ECO:0007669"/>
    <property type="project" value="InterPro"/>
</dbReference>
<reference evidence="3" key="1">
    <citation type="submission" date="2021-08" db="EMBL/GenBank/DDBJ databases">
        <title>WGS assembly of Ceratopteris richardii.</title>
        <authorList>
            <person name="Marchant D.B."/>
            <person name="Chen G."/>
            <person name="Jenkins J."/>
            <person name="Shu S."/>
            <person name="Leebens-Mack J."/>
            <person name="Grimwood J."/>
            <person name="Schmutz J."/>
            <person name="Soltis P."/>
            <person name="Soltis D."/>
            <person name="Chen Z.-H."/>
        </authorList>
    </citation>
    <scope>NUCLEOTIDE SEQUENCE</scope>
    <source>
        <strain evidence="3">Whitten #5841</strain>
        <tissue evidence="3">Leaf</tissue>
    </source>
</reference>
<dbReference type="Gene3D" id="3.90.180.10">
    <property type="entry name" value="Medium-chain alcohol dehydrogenases, catalytic domain"/>
    <property type="match status" value="1"/>
</dbReference>
<feature type="domain" description="Enoyl reductase (ER)" evidence="2">
    <location>
        <begin position="46"/>
        <end position="341"/>
    </location>
</feature>
<protein>
    <recommendedName>
        <fullName evidence="2">Enoyl reductase (ER) domain-containing protein</fullName>
    </recommendedName>
</protein>
<sequence length="343" mass="38114">MAEEIAVENISVCLRRYIKDQQPVESDMEIVKSEVTLRLSEGTQDVLVQNLYLSPDPYMRNRMREIFTSYLPPFEPGKPIAGFGVAKVILSDHPDFQIGDIVTGIVSWEKYSVIKGGLGLRNVSHIDVPLSFHIGILGLPGLTAYAGFFEVCKPKKGEQVFVSAASGAVGQLVGQLAKLAGCRVVGSAGTDEKVELLMTRLGYDDGFNYKKEANLSEALKRYFPEGIDIYFENVGGKMLEAVLDNLKVHARIAVCGMISQNLSEHGEGIRNLSQLIVKRAKMQGFLMTDYLHLQEEFTKFMLSHLKEKKIIFIEDVVDGIENAPHAFIRLLQGKNIGKQIVHL</sequence>
<dbReference type="InterPro" id="IPR020843">
    <property type="entry name" value="ER"/>
</dbReference>
<dbReference type="OrthoDB" id="809632at2759"/>
<dbReference type="AlphaFoldDB" id="A0A8T2S5C2"/>
<organism evidence="3 4">
    <name type="scientific">Ceratopteris richardii</name>
    <name type="common">Triangle waterfern</name>
    <dbReference type="NCBI Taxonomy" id="49495"/>
    <lineage>
        <taxon>Eukaryota</taxon>
        <taxon>Viridiplantae</taxon>
        <taxon>Streptophyta</taxon>
        <taxon>Embryophyta</taxon>
        <taxon>Tracheophyta</taxon>
        <taxon>Polypodiopsida</taxon>
        <taxon>Polypodiidae</taxon>
        <taxon>Polypodiales</taxon>
        <taxon>Pteridineae</taxon>
        <taxon>Pteridaceae</taxon>
        <taxon>Parkerioideae</taxon>
        <taxon>Ceratopteris</taxon>
    </lineage>
</organism>
<dbReference type="InterPro" id="IPR036291">
    <property type="entry name" value="NAD(P)-bd_dom_sf"/>
</dbReference>